<reference evidence="1 2" key="1">
    <citation type="submission" date="2019-04" db="EMBL/GenBank/DDBJ databases">
        <title>Genome of a novel bacterium Candidatus Jettenia ecosi reconstructed from metagenome of an anammox bioreactor.</title>
        <authorList>
            <person name="Mardanov A.V."/>
            <person name="Beletsky A.V."/>
            <person name="Ravin N.V."/>
            <person name="Botchkova E.A."/>
            <person name="Litti Y.V."/>
            <person name="Nozhevnikova A.N."/>
        </authorList>
    </citation>
    <scope>NUCLEOTIDE SEQUENCE [LARGE SCALE GENOMIC DNA]</scope>
    <source>
        <strain evidence="1">J2</strain>
    </source>
</reference>
<comment type="caution">
    <text evidence="1">The sequence shown here is derived from an EMBL/GenBank/DDBJ whole genome shotgun (WGS) entry which is preliminary data.</text>
</comment>
<name>A0A533QD65_9BACT</name>
<gene>
    <name evidence="1" type="ORF">JETT_1001</name>
</gene>
<accession>A0A533QD65</accession>
<evidence type="ECO:0000313" key="2">
    <source>
        <dbReference type="Proteomes" id="UP000319783"/>
    </source>
</evidence>
<proteinExistence type="predicted"/>
<organism evidence="1 2">
    <name type="scientific">Candidatus Jettenia ecosi</name>
    <dbReference type="NCBI Taxonomy" id="2494326"/>
    <lineage>
        <taxon>Bacteria</taxon>
        <taxon>Pseudomonadati</taxon>
        <taxon>Planctomycetota</taxon>
        <taxon>Candidatus Brocadiia</taxon>
        <taxon>Candidatus Brocadiales</taxon>
        <taxon>Candidatus Brocadiaceae</taxon>
        <taxon>Candidatus Jettenia</taxon>
    </lineage>
</organism>
<sequence>MPPGNRLTEHIKFLQRDAPGETSLHGILKMWVRISYSIQQMKPNRMWGKLRVFGS</sequence>
<protein>
    <submittedName>
        <fullName evidence="1">Uncharacterized protein</fullName>
    </submittedName>
</protein>
<dbReference type="Proteomes" id="UP000319783">
    <property type="component" value="Unassembled WGS sequence"/>
</dbReference>
<evidence type="ECO:0000313" key="1">
    <source>
        <dbReference type="EMBL" id="TLD42658.1"/>
    </source>
</evidence>
<dbReference type="AlphaFoldDB" id="A0A533QD65"/>
<dbReference type="EMBL" id="SULG01000015">
    <property type="protein sequence ID" value="TLD42658.1"/>
    <property type="molecule type" value="Genomic_DNA"/>
</dbReference>